<organism evidence="1 2">
    <name type="scientific">Liparis tanakae</name>
    <name type="common">Tanaka's snailfish</name>
    <dbReference type="NCBI Taxonomy" id="230148"/>
    <lineage>
        <taxon>Eukaryota</taxon>
        <taxon>Metazoa</taxon>
        <taxon>Chordata</taxon>
        <taxon>Craniata</taxon>
        <taxon>Vertebrata</taxon>
        <taxon>Euteleostomi</taxon>
        <taxon>Actinopterygii</taxon>
        <taxon>Neopterygii</taxon>
        <taxon>Teleostei</taxon>
        <taxon>Neoteleostei</taxon>
        <taxon>Acanthomorphata</taxon>
        <taxon>Eupercaria</taxon>
        <taxon>Perciformes</taxon>
        <taxon>Cottioidei</taxon>
        <taxon>Cottales</taxon>
        <taxon>Liparidae</taxon>
        <taxon>Liparis</taxon>
    </lineage>
</organism>
<sequence>MSFGSIRRSLGYTNLCRLPSGRRCSDITHEYDSQCVEVDEFCVDAVSVALQQTGHQSDHIEPRVAHRGVQHAPRRLHHIGL</sequence>
<keyword evidence="2" id="KW-1185">Reference proteome</keyword>
<dbReference type="AlphaFoldDB" id="A0A4Z2FHG9"/>
<accession>A0A4Z2FHG9</accession>
<dbReference type="EMBL" id="SRLO01001169">
    <property type="protein sequence ID" value="TNN40666.1"/>
    <property type="molecule type" value="Genomic_DNA"/>
</dbReference>
<reference evidence="1 2" key="1">
    <citation type="submission" date="2019-03" db="EMBL/GenBank/DDBJ databases">
        <title>First draft genome of Liparis tanakae, snailfish: a comprehensive survey of snailfish specific genes.</title>
        <authorList>
            <person name="Kim W."/>
            <person name="Song I."/>
            <person name="Jeong J.-H."/>
            <person name="Kim D."/>
            <person name="Kim S."/>
            <person name="Ryu S."/>
            <person name="Song J.Y."/>
            <person name="Lee S.K."/>
        </authorList>
    </citation>
    <scope>NUCLEOTIDE SEQUENCE [LARGE SCALE GENOMIC DNA]</scope>
    <source>
        <tissue evidence="1">Muscle</tissue>
    </source>
</reference>
<gene>
    <name evidence="1" type="ORF">EYF80_049160</name>
</gene>
<protein>
    <submittedName>
        <fullName evidence="1">Uncharacterized protein</fullName>
    </submittedName>
</protein>
<evidence type="ECO:0000313" key="2">
    <source>
        <dbReference type="Proteomes" id="UP000314294"/>
    </source>
</evidence>
<comment type="caution">
    <text evidence="1">The sequence shown here is derived from an EMBL/GenBank/DDBJ whole genome shotgun (WGS) entry which is preliminary data.</text>
</comment>
<evidence type="ECO:0000313" key="1">
    <source>
        <dbReference type="EMBL" id="TNN40666.1"/>
    </source>
</evidence>
<name>A0A4Z2FHG9_9TELE</name>
<dbReference type="Proteomes" id="UP000314294">
    <property type="component" value="Unassembled WGS sequence"/>
</dbReference>
<proteinExistence type="predicted"/>